<dbReference type="PANTHER" id="PTHR24148">
    <property type="entry name" value="ANKYRIN REPEAT DOMAIN-CONTAINING PROTEIN 39 HOMOLOG-RELATED"/>
    <property type="match status" value="1"/>
</dbReference>
<evidence type="ECO:0000313" key="3">
    <source>
        <dbReference type="EMBL" id="KAF2446575.1"/>
    </source>
</evidence>
<sequence length="641" mass="72131">MGCCTEATRRSQPSEKSASLRTNASHPTPAMSDWYPMLPPLHNNKRGELYLSPPNIRILRIPPAPSEADTTDLFECTIQVVSLGKLPQYETISYVWGSVTDQVPILVSGHRIEISRSLSGALRQLQLPDRDRLLWVDQICINQQNLEEKADQVQLMSIIYTKCSRCIAWMGEVRDDMLADADAAVQLIQYMAAASRAQDPHAEPLPPTFPDVFGAAVEALKNIGPDENAWWMRIWTVQEAALPEHVALQWGPFEISWSTLQQAREAWVFNRPQPLSDMIDQYFAGMQILRNLMTHVTWLNLARHRFDDLFEMIHRYRLRQATNPRDKIYGLLGLCEHGRLPVSEICDYGIPIPQVFSTLTQELVLDAKGLRPLTVSPRQQPSESTPNIASWALDLAFTSPKHSPDVYYLMHGYDEYRADEGLGPIDLKAIETEIGQRRLTLTGVHVDVIVQTQNGFLTDKVSDTWPVSTTEPLLHDWYAAAVGCPFSNHDLAGSASRELYPESTYNRAEAFAKLVLGDVVRDGAQQPGRKANDNDVYDVWEIMRGKATCVENDTRNTIYGMMANQNMFVTETGLMGQGHMETEVGDQVWIFRGGKVPFVVRPPKVEGEDGYTFVGQCYVQGVMRGEMASRSGLVQKTISLY</sequence>
<gene>
    <name evidence="3" type="ORF">P171DRAFT_430701</name>
</gene>
<dbReference type="EMBL" id="MU001498">
    <property type="protein sequence ID" value="KAF2446575.1"/>
    <property type="molecule type" value="Genomic_DNA"/>
</dbReference>
<comment type="caution">
    <text evidence="3">The sequence shown here is derived from an EMBL/GenBank/DDBJ whole genome shotgun (WGS) entry which is preliminary data.</text>
</comment>
<dbReference type="AlphaFoldDB" id="A0A9P4PK57"/>
<evidence type="ECO:0000259" key="2">
    <source>
        <dbReference type="Pfam" id="PF06985"/>
    </source>
</evidence>
<protein>
    <submittedName>
        <fullName evidence="3">HET-domain-containing protein</fullName>
    </submittedName>
</protein>
<proteinExistence type="predicted"/>
<feature type="region of interest" description="Disordered" evidence="1">
    <location>
        <begin position="1"/>
        <end position="31"/>
    </location>
</feature>
<dbReference type="OrthoDB" id="3557394at2759"/>
<feature type="domain" description="Heterokaryon incompatibility" evidence="2">
    <location>
        <begin position="89"/>
        <end position="239"/>
    </location>
</feature>
<dbReference type="InterPro" id="IPR052895">
    <property type="entry name" value="HetReg/Transcr_Mod"/>
</dbReference>
<dbReference type="PANTHER" id="PTHR24148:SF64">
    <property type="entry name" value="HETEROKARYON INCOMPATIBILITY DOMAIN-CONTAINING PROTEIN"/>
    <property type="match status" value="1"/>
</dbReference>
<evidence type="ECO:0000256" key="1">
    <source>
        <dbReference type="SAM" id="MobiDB-lite"/>
    </source>
</evidence>
<dbReference type="Pfam" id="PF06985">
    <property type="entry name" value="HET"/>
    <property type="match status" value="1"/>
</dbReference>
<evidence type="ECO:0000313" key="4">
    <source>
        <dbReference type="Proteomes" id="UP000799764"/>
    </source>
</evidence>
<dbReference type="Pfam" id="PF26639">
    <property type="entry name" value="Het-6_barrel"/>
    <property type="match status" value="1"/>
</dbReference>
<organism evidence="3 4">
    <name type="scientific">Karstenula rhodostoma CBS 690.94</name>
    <dbReference type="NCBI Taxonomy" id="1392251"/>
    <lineage>
        <taxon>Eukaryota</taxon>
        <taxon>Fungi</taxon>
        <taxon>Dikarya</taxon>
        <taxon>Ascomycota</taxon>
        <taxon>Pezizomycotina</taxon>
        <taxon>Dothideomycetes</taxon>
        <taxon>Pleosporomycetidae</taxon>
        <taxon>Pleosporales</taxon>
        <taxon>Massarineae</taxon>
        <taxon>Didymosphaeriaceae</taxon>
        <taxon>Karstenula</taxon>
    </lineage>
</organism>
<accession>A0A9P4PK57</accession>
<reference evidence="3" key="1">
    <citation type="journal article" date="2020" name="Stud. Mycol.">
        <title>101 Dothideomycetes genomes: a test case for predicting lifestyles and emergence of pathogens.</title>
        <authorList>
            <person name="Haridas S."/>
            <person name="Albert R."/>
            <person name="Binder M."/>
            <person name="Bloem J."/>
            <person name="Labutti K."/>
            <person name="Salamov A."/>
            <person name="Andreopoulos B."/>
            <person name="Baker S."/>
            <person name="Barry K."/>
            <person name="Bills G."/>
            <person name="Bluhm B."/>
            <person name="Cannon C."/>
            <person name="Castanera R."/>
            <person name="Culley D."/>
            <person name="Daum C."/>
            <person name="Ezra D."/>
            <person name="Gonzalez J."/>
            <person name="Henrissat B."/>
            <person name="Kuo A."/>
            <person name="Liang C."/>
            <person name="Lipzen A."/>
            <person name="Lutzoni F."/>
            <person name="Magnuson J."/>
            <person name="Mondo S."/>
            <person name="Nolan M."/>
            <person name="Ohm R."/>
            <person name="Pangilinan J."/>
            <person name="Park H.-J."/>
            <person name="Ramirez L."/>
            <person name="Alfaro M."/>
            <person name="Sun H."/>
            <person name="Tritt A."/>
            <person name="Yoshinaga Y."/>
            <person name="Zwiers L.-H."/>
            <person name="Turgeon B."/>
            <person name="Goodwin S."/>
            <person name="Spatafora J."/>
            <person name="Crous P."/>
            <person name="Grigoriev I."/>
        </authorList>
    </citation>
    <scope>NUCLEOTIDE SEQUENCE</scope>
    <source>
        <strain evidence="3">CBS 690.94</strain>
    </source>
</reference>
<feature type="compositionally biased region" description="Polar residues" evidence="1">
    <location>
        <begin position="14"/>
        <end position="26"/>
    </location>
</feature>
<keyword evidence="4" id="KW-1185">Reference proteome</keyword>
<dbReference type="Proteomes" id="UP000799764">
    <property type="component" value="Unassembled WGS sequence"/>
</dbReference>
<dbReference type="InterPro" id="IPR010730">
    <property type="entry name" value="HET"/>
</dbReference>
<name>A0A9P4PK57_9PLEO</name>